<keyword evidence="5 7" id="KW-0175">Coiled coil</keyword>
<dbReference type="Gene3D" id="2.30.310.10">
    <property type="entry name" value="ibrinogen binding protein from staphylococcus aureus domain"/>
    <property type="match status" value="1"/>
</dbReference>
<feature type="compositionally biased region" description="Basic and acidic residues" evidence="8">
    <location>
        <begin position="726"/>
        <end position="735"/>
    </location>
</feature>
<comment type="subcellular location">
    <subcellularLocation>
        <location evidence="2">Cytoplasm</location>
    </subcellularLocation>
    <subcellularLocation>
        <location evidence="1">Nucleus</location>
    </subcellularLocation>
</comment>
<feature type="compositionally biased region" description="Basic and acidic residues" evidence="8">
    <location>
        <begin position="819"/>
        <end position="829"/>
    </location>
</feature>
<feature type="compositionally biased region" description="Basic residues" evidence="8">
    <location>
        <begin position="236"/>
        <end position="245"/>
    </location>
</feature>
<feature type="compositionally biased region" description="Basic residues" evidence="8">
    <location>
        <begin position="808"/>
        <end position="818"/>
    </location>
</feature>
<feature type="compositionally biased region" description="Basic and acidic residues" evidence="8">
    <location>
        <begin position="903"/>
        <end position="915"/>
    </location>
</feature>
<feature type="domain" description="NFACT RNA-binding" evidence="9">
    <location>
        <begin position="541"/>
        <end position="651"/>
    </location>
</feature>
<keyword evidence="6" id="KW-0539">Nucleus</keyword>
<dbReference type="PANTHER" id="PTHR15239">
    <property type="entry name" value="NUCLEAR EXPORT MEDIATOR FACTOR NEMF"/>
    <property type="match status" value="1"/>
</dbReference>
<feature type="coiled-coil region" evidence="7">
    <location>
        <begin position="341"/>
        <end position="378"/>
    </location>
</feature>
<evidence type="ECO:0000313" key="11">
    <source>
        <dbReference type="EMBL" id="JAI40469.1"/>
    </source>
</evidence>
<dbReference type="FunFam" id="2.30.310.10:FF:000001">
    <property type="entry name" value="Nuclear export mediator factor Nemf"/>
    <property type="match status" value="1"/>
</dbReference>
<feature type="domain" description="NFACT protein C-terminal" evidence="10">
    <location>
        <begin position="932"/>
        <end position="1021"/>
    </location>
</feature>
<sequence length="1031" mass="117793">MKTRFNTYDIVCGVTELQNLVGQRVNQIYDIDNKTYLIRFQGGESKTVLLIESGIRFHTTAFEWPKNVAPSGFSMKLRKHLKNKRLEKLEQLGMDRIIDLQFGTGEAAYHVIVELYDRGNIILTDHELTILYILRPHYEGEEVRFAVREKYPSNRAKEQAVDLTENDVRTLIETAKPGDNLRRLLMPKVDFGPAVIDHVLHKYKLDNCIIEKKEDPSTAAEEETTTQQVESGGGGKKSRKQKKRESKSMNMRNFDINTDLPTLVQAIQEATRIFAEGRSSVSKGFVIQKREEKPATTVDAAKEDFYQNIEYHPYPFAQFEGQPRAEFATFMLAVDEFYSTQEAQKIDLKTLQQEREALKKLSNVKNDHAKRLDNLTKSQEVDKQKAELITCNQELVEHAIAAVQSLIASQMSWPDIEKVVKEAQADDDPIAGAITKLKLEINHISLRLSDPYKNEEDDDNNEDSTDGLPTLVVDVDLALSAWANARKYYDLKRYAAKKEQKTIDASNKALKSAERKTQQTLKEVRIISTISKARKVYWFEKFYWFISSENYLVIGGRDAQQNELIVKRYMRPTDIYVHAEIQGASSVVIRNPTGAEVPPKTLLEAGTMAISYSVAWDAKVVTNAYWVRSDQVTKTAPSGEYLGTGSFMIRGKKNFLPSCHLIMGLSLLFKLEDSFVERHRGERKLRTFEEEQHELEEQEQRLKELGLNEDVEINLDEELEQNEKLQEDLKTKQLETVDENAEDTDSSEDSTNFPDTQVKIEHDTGRITVRTDSVVESTTEDAEQAKTTGRAVVKQEEEEATIIPAAAPRKKQQQNAKKRKEEKERKTQQELRQQLQNAEEKDSKNSNMKRGQRGKLKKMKAKYKDQDDEERELRMRLLNSAGKDKIDLAKKKAEEELNMQNTQKERRNFARKEEPFQGAAEVDDDDMPAGADVAMLDALTGQPLEDDELLFVIPVVAPYQALQNYKFRVKLTPGTGKRGRAAKTALTMFSKDKNCGTREKDLLKSIKEEALARNIPGKVKLSAPQLQKFKK</sequence>
<proteinExistence type="inferred from homology"/>
<dbReference type="GO" id="GO:0005634">
    <property type="term" value="C:nucleus"/>
    <property type="evidence" value="ECO:0007669"/>
    <property type="project" value="UniProtKB-SubCell"/>
</dbReference>
<dbReference type="Pfam" id="PF11923">
    <property type="entry name" value="NFACT-C"/>
    <property type="match status" value="1"/>
</dbReference>
<dbReference type="Pfam" id="PF05833">
    <property type="entry name" value="NFACT_N"/>
    <property type="match status" value="1"/>
</dbReference>
<dbReference type="GO" id="GO:0005737">
    <property type="term" value="C:cytoplasm"/>
    <property type="evidence" value="ECO:0007669"/>
    <property type="project" value="UniProtKB-SubCell"/>
</dbReference>
<protein>
    <submittedName>
        <fullName evidence="11">Nuclear export mediator factor NEMF</fullName>
    </submittedName>
</protein>
<evidence type="ECO:0000256" key="4">
    <source>
        <dbReference type="ARBA" id="ARBA00022490"/>
    </source>
</evidence>
<dbReference type="GO" id="GO:0043023">
    <property type="term" value="F:ribosomal large subunit binding"/>
    <property type="evidence" value="ECO:0007669"/>
    <property type="project" value="TreeGrafter"/>
</dbReference>
<evidence type="ECO:0000256" key="2">
    <source>
        <dbReference type="ARBA" id="ARBA00004496"/>
    </source>
</evidence>
<dbReference type="InterPro" id="IPR021846">
    <property type="entry name" value="NFACT-C"/>
</dbReference>
<evidence type="ECO:0000256" key="5">
    <source>
        <dbReference type="ARBA" id="ARBA00023054"/>
    </source>
</evidence>
<evidence type="ECO:0000256" key="3">
    <source>
        <dbReference type="ARBA" id="ARBA00008318"/>
    </source>
</evidence>
<dbReference type="OrthoDB" id="207084at2759"/>
<dbReference type="EMBL" id="GDHF01011845">
    <property type="protein sequence ID" value="JAI40469.1"/>
    <property type="molecule type" value="Transcribed_RNA"/>
</dbReference>
<dbReference type="AlphaFoldDB" id="A0A0K8VNK8"/>
<evidence type="ECO:0000256" key="1">
    <source>
        <dbReference type="ARBA" id="ARBA00004123"/>
    </source>
</evidence>
<feature type="region of interest" description="Disordered" evidence="8">
    <location>
        <begin position="726"/>
        <end position="870"/>
    </location>
</feature>
<dbReference type="Pfam" id="PF05670">
    <property type="entry name" value="NFACT-R_1"/>
    <property type="match status" value="1"/>
</dbReference>
<evidence type="ECO:0000256" key="6">
    <source>
        <dbReference type="ARBA" id="ARBA00023242"/>
    </source>
</evidence>
<dbReference type="PANTHER" id="PTHR15239:SF6">
    <property type="entry name" value="RIBOSOME QUALITY CONTROL COMPLEX SUBUNIT NEMF"/>
    <property type="match status" value="1"/>
</dbReference>
<evidence type="ECO:0000256" key="7">
    <source>
        <dbReference type="SAM" id="Coils"/>
    </source>
</evidence>
<dbReference type="GO" id="GO:0000049">
    <property type="term" value="F:tRNA binding"/>
    <property type="evidence" value="ECO:0007669"/>
    <property type="project" value="TreeGrafter"/>
</dbReference>
<keyword evidence="4" id="KW-0963">Cytoplasm</keyword>
<feature type="coiled-coil region" evidence="7">
    <location>
        <begin position="496"/>
        <end position="523"/>
    </location>
</feature>
<comment type="similarity">
    <text evidence="3">Belongs to the NEMF family.</text>
</comment>
<feature type="compositionally biased region" description="Basic residues" evidence="8">
    <location>
        <begin position="850"/>
        <end position="861"/>
    </location>
</feature>
<reference evidence="11" key="1">
    <citation type="submission" date="2015-06" db="EMBL/GenBank/DDBJ databases">
        <authorList>
            <person name="Hoefler B.C."/>
            <person name="Straight P.D."/>
        </authorList>
    </citation>
    <scope>NUCLEOTIDE SEQUENCE</scope>
</reference>
<evidence type="ECO:0000259" key="9">
    <source>
        <dbReference type="Pfam" id="PF05670"/>
    </source>
</evidence>
<feature type="region of interest" description="Disordered" evidence="8">
    <location>
        <begin position="216"/>
        <end position="252"/>
    </location>
</feature>
<dbReference type="InterPro" id="IPR051608">
    <property type="entry name" value="RQC_Subunit_NEMF"/>
</dbReference>
<dbReference type="GO" id="GO:1990116">
    <property type="term" value="P:ribosome-associated ubiquitin-dependent protein catabolic process"/>
    <property type="evidence" value="ECO:0007669"/>
    <property type="project" value="TreeGrafter"/>
</dbReference>
<feature type="compositionally biased region" description="Acidic residues" evidence="8">
    <location>
        <begin position="736"/>
        <end position="748"/>
    </location>
</feature>
<feature type="region of interest" description="Disordered" evidence="8">
    <location>
        <begin position="894"/>
        <end position="927"/>
    </location>
</feature>
<evidence type="ECO:0000256" key="8">
    <source>
        <dbReference type="SAM" id="MobiDB-lite"/>
    </source>
</evidence>
<name>A0A0K8VNK8_BACLA</name>
<accession>A0A0K8VNK8</accession>
<gene>
    <name evidence="11" type="primary">Clbn</name>
    <name evidence="11" type="ORF">c2_g1_i1</name>
</gene>
<organism evidence="11">
    <name type="scientific">Bactrocera latifrons</name>
    <name type="common">Malaysian fruit fly</name>
    <name type="synonym">Chaetodacus latifrons</name>
    <dbReference type="NCBI Taxonomy" id="174628"/>
    <lineage>
        <taxon>Eukaryota</taxon>
        <taxon>Metazoa</taxon>
        <taxon>Ecdysozoa</taxon>
        <taxon>Arthropoda</taxon>
        <taxon>Hexapoda</taxon>
        <taxon>Insecta</taxon>
        <taxon>Pterygota</taxon>
        <taxon>Neoptera</taxon>
        <taxon>Endopterygota</taxon>
        <taxon>Diptera</taxon>
        <taxon>Brachycera</taxon>
        <taxon>Muscomorpha</taxon>
        <taxon>Tephritoidea</taxon>
        <taxon>Tephritidae</taxon>
        <taxon>Bactrocera</taxon>
        <taxon>Bactrocera</taxon>
    </lineage>
</organism>
<dbReference type="GO" id="GO:1990112">
    <property type="term" value="C:RQC complex"/>
    <property type="evidence" value="ECO:0007669"/>
    <property type="project" value="TreeGrafter"/>
</dbReference>
<dbReference type="InterPro" id="IPR008532">
    <property type="entry name" value="NFACT_RNA-bd"/>
</dbReference>
<dbReference type="GO" id="GO:0072344">
    <property type="term" value="P:rescue of stalled ribosome"/>
    <property type="evidence" value="ECO:0007669"/>
    <property type="project" value="TreeGrafter"/>
</dbReference>
<evidence type="ECO:0000259" key="10">
    <source>
        <dbReference type="Pfam" id="PF11923"/>
    </source>
</evidence>